<keyword evidence="9" id="KW-1185">Reference proteome</keyword>
<dbReference type="InterPro" id="IPR038078">
    <property type="entry name" value="PhoU-like_sf"/>
</dbReference>
<keyword evidence="4 6" id="KW-1133">Transmembrane helix</keyword>
<feature type="transmembrane region" description="Helical" evidence="6">
    <location>
        <begin position="6"/>
        <end position="25"/>
    </location>
</feature>
<evidence type="ECO:0000256" key="5">
    <source>
        <dbReference type="ARBA" id="ARBA00023136"/>
    </source>
</evidence>
<dbReference type="InterPro" id="IPR004633">
    <property type="entry name" value="NaPi_cotrn-rel/YqeW-like"/>
</dbReference>
<dbReference type="NCBIfam" id="NF037997">
    <property type="entry name" value="Na_Pi_symport"/>
    <property type="match status" value="1"/>
</dbReference>
<feature type="domain" description="PhoU" evidence="7">
    <location>
        <begin position="468"/>
        <end position="545"/>
    </location>
</feature>
<feature type="transmembrane region" description="Helical" evidence="6">
    <location>
        <begin position="218"/>
        <end position="242"/>
    </location>
</feature>
<feature type="transmembrane region" description="Helical" evidence="6">
    <location>
        <begin position="84"/>
        <end position="104"/>
    </location>
</feature>
<comment type="caution">
    <text evidence="8">The sequence shown here is derived from an EMBL/GenBank/DDBJ whole genome shotgun (WGS) entry which is preliminary data.</text>
</comment>
<evidence type="ECO:0000313" key="9">
    <source>
        <dbReference type="Proteomes" id="UP000658131"/>
    </source>
</evidence>
<evidence type="ECO:0000259" key="7">
    <source>
        <dbReference type="Pfam" id="PF01895"/>
    </source>
</evidence>
<feature type="transmembrane region" description="Helical" evidence="6">
    <location>
        <begin position="116"/>
        <end position="136"/>
    </location>
</feature>
<feature type="transmembrane region" description="Helical" evidence="6">
    <location>
        <begin position="187"/>
        <end position="212"/>
    </location>
</feature>
<dbReference type="Pfam" id="PF02690">
    <property type="entry name" value="Na_Pi_cotrans"/>
    <property type="match status" value="2"/>
</dbReference>
<dbReference type="EMBL" id="JACRTB010000001">
    <property type="protein sequence ID" value="MBC8574921.1"/>
    <property type="molecule type" value="Genomic_DNA"/>
</dbReference>
<gene>
    <name evidence="8" type="ORF">H8717_00645</name>
</gene>
<keyword evidence="3 6" id="KW-0812">Transmembrane</keyword>
<dbReference type="Proteomes" id="UP000658131">
    <property type="component" value="Unassembled WGS sequence"/>
</dbReference>
<comment type="subcellular location">
    <subcellularLocation>
        <location evidence="1">Cell membrane</location>
        <topology evidence="1">Multi-pass membrane protein</topology>
    </subcellularLocation>
</comment>
<reference evidence="8 9" key="1">
    <citation type="submission" date="2020-08" db="EMBL/GenBank/DDBJ databases">
        <title>Genome public.</title>
        <authorList>
            <person name="Liu C."/>
            <person name="Sun Q."/>
        </authorList>
    </citation>
    <scope>NUCLEOTIDE SEQUENCE [LARGE SCALE GENOMIC DNA]</scope>
    <source>
        <strain evidence="8 9">BX1</strain>
    </source>
</reference>
<evidence type="ECO:0000256" key="1">
    <source>
        <dbReference type="ARBA" id="ARBA00004651"/>
    </source>
</evidence>
<dbReference type="InterPro" id="IPR026022">
    <property type="entry name" value="PhoU_dom"/>
</dbReference>
<dbReference type="PANTHER" id="PTHR10010:SF46">
    <property type="entry name" value="SODIUM-DEPENDENT PHOSPHATE TRANSPORT PROTEIN 2B"/>
    <property type="match status" value="1"/>
</dbReference>
<keyword evidence="2" id="KW-1003">Cell membrane</keyword>
<feature type="transmembrane region" description="Helical" evidence="6">
    <location>
        <begin position="254"/>
        <end position="274"/>
    </location>
</feature>
<evidence type="ECO:0000256" key="6">
    <source>
        <dbReference type="SAM" id="Phobius"/>
    </source>
</evidence>
<dbReference type="InterPro" id="IPR003841">
    <property type="entry name" value="Na/Pi_transpt"/>
</dbReference>
<dbReference type="RefSeq" id="WP_262398612.1">
    <property type="nucleotide sequence ID" value="NZ_JACRTB010000001.1"/>
</dbReference>
<feature type="transmembrane region" description="Helical" evidence="6">
    <location>
        <begin position="46"/>
        <end position="78"/>
    </location>
</feature>
<protein>
    <submittedName>
        <fullName evidence="8">Na/Pi cotransporter family protein</fullName>
    </submittedName>
</protein>
<organism evidence="8 9">
    <name type="scientific">Yanshouia hominis</name>
    <dbReference type="NCBI Taxonomy" id="2763673"/>
    <lineage>
        <taxon>Bacteria</taxon>
        <taxon>Bacillati</taxon>
        <taxon>Bacillota</taxon>
        <taxon>Clostridia</taxon>
        <taxon>Eubacteriales</taxon>
        <taxon>Oscillospiraceae</taxon>
        <taxon>Yanshouia</taxon>
    </lineage>
</organism>
<keyword evidence="5 6" id="KW-0472">Membrane</keyword>
<sequence length="595" mass="64503">MTILNIISMGGGVALFLYGMSVMGSGLEKLAGGRMEKALEKLTNNIFLSVLLGAVVTAMIQSSSATTVIVVGLVNAGIMTLRQAVGVIMGANIGTTVTAQLIRLSDIQSDSFLLQLFKPATLAPLAAVIGIVLYMAAKGVKKRELGQMLVGFGILFSGMFAMEAAVRPLQSSETLPKILTAMSQNPVLGVLAGAVITAAIQSSAASIGMLQALSSTGIINFAAAFPIIMGQNIGTCITPILASIGASKNAKRSALIHLYFNIIGTIVFLTAVYGGTALLGAPSFWNHPVGRTGIANFHTFFNVVVTVLFIPFAGLIEKLARISVKDEEESPQEKELALLDDRLLKSPAIALQQVDHVIGSMSKLALQNYLDSVSLLVRFDQKVIEQVDKVESLIDRMEDKLENYLISLSSEELSQVESRSISTKLHLVKDYERIGDYSTNLTECAQEMQENRIVFTNQALEETDILVRAVSEILEISNSACASMDASLARRIEPLEETIDAIVERLKDMHVERLKAGLCSVHAGIVFLEILTNLERIADHCSNIGLHIIGSQKSARHYESHEYIKRAHEATDAEYVGFYEEDMKRYYTAIEKIGD</sequence>
<dbReference type="PANTHER" id="PTHR10010">
    <property type="entry name" value="SOLUTE CARRIER FAMILY 34 SODIUM PHOSPHATE , MEMBER 2-RELATED"/>
    <property type="match status" value="1"/>
</dbReference>
<evidence type="ECO:0000256" key="4">
    <source>
        <dbReference type="ARBA" id="ARBA00022989"/>
    </source>
</evidence>
<feature type="domain" description="PhoU" evidence="7">
    <location>
        <begin position="359"/>
        <end position="443"/>
    </location>
</feature>
<accession>A0ABR7NET3</accession>
<dbReference type="Pfam" id="PF01895">
    <property type="entry name" value="PhoU"/>
    <property type="match status" value="2"/>
</dbReference>
<dbReference type="Gene3D" id="1.20.58.220">
    <property type="entry name" value="Phosphate transport system protein phou homolog 2, domain 2"/>
    <property type="match status" value="1"/>
</dbReference>
<evidence type="ECO:0000313" key="8">
    <source>
        <dbReference type="EMBL" id="MBC8574921.1"/>
    </source>
</evidence>
<dbReference type="SUPFAM" id="SSF109755">
    <property type="entry name" value="PhoU-like"/>
    <property type="match status" value="1"/>
</dbReference>
<evidence type="ECO:0000256" key="2">
    <source>
        <dbReference type="ARBA" id="ARBA00022475"/>
    </source>
</evidence>
<dbReference type="NCBIfam" id="TIGR00704">
    <property type="entry name" value="NaPi_cotrn_rel"/>
    <property type="match status" value="1"/>
</dbReference>
<feature type="transmembrane region" description="Helical" evidence="6">
    <location>
        <begin position="294"/>
        <end position="316"/>
    </location>
</feature>
<name>A0ABR7NET3_9FIRM</name>
<feature type="transmembrane region" description="Helical" evidence="6">
    <location>
        <begin position="148"/>
        <end position="166"/>
    </location>
</feature>
<evidence type="ECO:0000256" key="3">
    <source>
        <dbReference type="ARBA" id="ARBA00022692"/>
    </source>
</evidence>
<proteinExistence type="predicted"/>